<evidence type="ECO:0000313" key="3">
    <source>
        <dbReference type="Proteomes" id="UP001202328"/>
    </source>
</evidence>
<dbReference type="AlphaFoldDB" id="A0AAD4S1L2"/>
<feature type="region of interest" description="Disordered" evidence="1">
    <location>
        <begin position="182"/>
        <end position="243"/>
    </location>
</feature>
<reference evidence="2" key="1">
    <citation type="submission" date="2022-04" db="EMBL/GenBank/DDBJ databases">
        <title>A functionally conserved STORR gene fusion in Papaver species that diverged 16.8 million years ago.</title>
        <authorList>
            <person name="Catania T."/>
        </authorList>
    </citation>
    <scope>NUCLEOTIDE SEQUENCE</scope>
    <source>
        <strain evidence="2">S-188037</strain>
    </source>
</reference>
<dbReference type="PANTHER" id="PTHR33737">
    <property type="entry name" value="OS05G0121800 PROTEIN"/>
    <property type="match status" value="1"/>
</dbReference>
<evidence type="ECO:0000313" key="2">
    <source>
        <dbReference type="EMBL" id="KAI3852125.1"/>
    </source>
</evidence>
<dbReference type="GO" id="GO:0008017">
    <property type="term" value="F:microtubule binding"/>
    <property type="evidence" value="ECO:0007669"/>
    <property type="project" value="InterPro"/>
</dbReference>
<organism evidence="2 3">
    <name type="scientific">Papaver atlanticum</name>
    <dbReference type="NCBI Taxonomy" id="357466"/>
    <lineage>
        <taxon>Eukaryota</taxon>
        <taxon>Viridiplantae</taxon>
        <taxon>Streptophyta</taxon>
        <taxon>Embryophyta</taxon>
        <taxon>Tracheophyta</taxon>
        <taxon>Spermatophyta</taxon>
        <taxon>Magnoliopsida</taxon>
        <taxon>Ranunculales</taxon>
        <taxon>Papaveraceae</taxon>
        <taxon>Papaveroideae</taxon>
        <taxon>Papaver</taxon>
    </lineage>
</organism>
<dbReference type="PANTHER" id="PTHR33737:SF19">
    <property type="entry name" value="BNAA10G12980D PROTEIN"/>
    <property type="match status" value="1"/>
</dbReference>
<comment type="caution">
    <text evidence="2">The sequence shown here is derived from an EMBL/GenBank/DDBJ whole genome shotgun (WGS) entry which is preliminary data.</text>
</comment>
<name>A0AAD4S1L2_9MAGN</name>
<evidence type="ECO:0000256" key="1">
    <source>
        <dbReference type="SAM" id="MobiDB-lite"/>
    </source>
</evidence>
<gene>
    <name evidence="2" type="ORF">MKW98_020124</name>
</gene>
<dbReference type="EMBL" id="JAJJMB010015809">
    <property type="protein sequence ID" value="KAI3852125.1"/>
    <property type="molecule type" value="Genomic_DNA"/>
</dbReference>
<proteinExistence type="predicted"/>
<accession>A0AAD4S1L2</accession>
<feature type="compositionally biased region" description="Polar residues" evidence="1">
    <location>
        <begin position="224"/>
        <end position="243"/>
    </location>
</feature>
<sequence length="243" mass="26612">MESDDLSLTEINGVDDDLMSDTSLILKNEFKIPTPTTTHIANLNDNDENLIDFSCSPLQLDRSTNNPVYHSRFQPPVVMKDKGESSTTTAAVNCSSPAMLKSNDKENLNDQNLSLRSPCEDPQQTKRRKKRGGYNLRKSLAWNKAFFTDEGVLDPSELSRLSKPSSRLLSSPLLLSSVAEEGGSSFRKGAKVRGPGLDLNSVRGNLFSGSPKKPPLNEGRRITSDSLSMTHSSAQKTASPLTR</sequence>
<dbReference type="InterPro" id="IPR045882">
    <property type="entry name" value="GPT1/2"/>
</dbReference>
<feature type="non-terminal residue" evidence="2">
    <location>
        <position position="243"/>
    </location>
</feature>
<dbReference type="Proteomes" id="UP001202328">
    <property type="component" value="Unassembled WGS sequence"/>
</dbReference>
<feature type="region of interest" description="Disordered" evidence="1">
    <location>
        <begin position="96"/>
        <end position="132"/>
    </location>
</feature>
<keyword evidence="3" id="KW-1185">Reference proteome</keyword>
<protein>
    <submittedName>
        <fullName evidence="2">Uncharacterized protein</fullName>
    </submittedName>
</protein>